<evidence type="ECO:0000256" key="1">
    <source>
        <dbReference type="SAM" id="Phobius"/>
    </source>
</evidence>
<dbReference type="AlphaFoldDB" id="A0A1I5PHQ8"/>
<organism evidence="2 3">
    <name type="scientific">Salibacterium halotolerans</name>
    <dbReference type="NCBI Taxonomy" id="1884432"/>
    <lineage>
        <taxon>Bacteria</taxon>
        <taxon>Bacillati</taxon>
        <taxon>Bacillota</taxon>
        <taxon>Bacilli</taxon>
        <taxon>Bacillales</taxon>
        <taxon>Bacillaceae</taxon>
    </lineage>
</organism>
<feature type="transmembrane region" description="Helical" evidence="1">
    <location>
        <begin position="37"/>
        <end position="64"/>
    </location>
</feature>
<evidence type="ECO:0000313" key="2">
    <source>
        <dbReference type="EMBL" id="SFP33387.1"/>
    </source>
</evidence>
<feature type="transmembrane region" description="Helical" evidence="1">
    <location>
        <begin position="6"/>
        <end position="25"/>
    </location>
</feature>
<proteinExistence type="predicted"/>
<dbReference type="RefSeq" id="WP_093335743.1">
    <property type="nucleotide sequence ID" value="NZ_FOXD01000004.1"/>
</dbReference>
<keyword evidence="1" id="KW-0812">Transmembrane</keyword>
<dbReference type="EMBL" id="FOXD01000004">
    <property type="protein sequence ID" value="SFP33387.1"/>
    <property type="molecule type" value="Genomic_DNA"/>
</dbReference>
<keyword evidence="1" id="KW-0472">Membrane</keyword>
<keyword evidence="1" id="KW-1133">Transmembrane helix</keyword>
<dbReference type="Proteomes" id="UP000198892">
    <property type="component" value="Unassembled WGS sequence"/>
</dbReference>
<dbReference type="STRING" id="1884432.SAMN05518683_104126"/>
<sequence>MVFAYLLIVNPLLFFAAGILMGMFLPLKNSAVRVTTALIPVHGLSFAVMIGWQQMSFAAAHLVYGT</sequence>
<protein>
    <submittedName>
        <fullName evidence="2">Uncharacterized protein</fullName>
    </submittedName>
</protein>
<keyword evidence="3" id="KW-1185">Reference proteome</keyword>
<name>A0A1I5PHQ8_9BACI</name>
<reference evidence="3" key="1">
    <citation type="submission" date="2016-10" db="EMBL/GenBank/DDBJ databases">
        <authorList>
            <person name="Varghese N."/>
            <person name="Submissions S."/>
        </authorList>
    </citation>
    <scope>NUCLEOTIDE SEQUENCE [LARGE SCALE GENOMIC DNA]</scope>
    <source>
        <strain evidence="3">S7</strain>
    </source>
</reference>
<accession>A0A1I5PHQ8</accession>
<evidence type="ECO:0000313" key="3">
    <source>
        <dbReference type="Proteomes" id="UP000198892"/>
    </source>
</evidence>
<gene>
    <name evidence="2" type="ORF">SAMN05518683_104126</name>
</gene>